<organism evidence="17 18">
    <name type="scientific">Rosa chinensis</name>
    <name type="common">China rose</name>
    <dbReference type="NCBI Taxonomy" id="74649"/>
    <lineage>
        <taxon>Eukaryota</taxon>
        <taxon>Viridiplantae</taxon>
        <taxon>Streptophyta</taxon>
        <taxon>Embryophyta</taxon>
        <taxon>Tracheophyta</taxon>
        <taxon>Spermatophyta</taxon>
        <taxon>Magnoliopsida</taxon>
        <taxon>eudicotyledons</taxon>
        <taxon>Gunneridae</taxon>
        <taxon>Pentapetalae</taxon>
        <taxon>rosids</taxon>
        <taxon>fabids</taxon>
        <taxon>Rosales</taxon>
        <taxon>Rosaceae</taxon>
        <taxon>Rosoideae</taxon>
        <taxon>Rosoideae incertae sedis</taxon>
        <taxon>Rosa</taxon>
    </lineage>
</organism>
<dbReference type="InterPro" id="IPR013822">
    <property type="entry name" value="Signal_recog_particl_SRP54_hlx"/>
</dbReference>
<dbReference type="GO" id="GO:0006616">
    <property type="term" value="P:SRP-dependent cotranslational protein targeting to membrane, translocation"/>
    <property type="evidence" value="ECO:0007669"/>
    <property type="project" value="TreeGrafter"/>
</dbReference>
<dbReference type="InterPro" id="IPR003593">
    <property type="entry name" value="AAA+_ATPase"/>
</dbReference>
<comment type="subcellular location">
    <subcellularLocation>
        <location evidence="2 15">Cytoplasm</location>
    </subcellularLocation>
    <subcellularLocation>
        <location evidence="1 15">Endoplasmic reticulum</location>
    </subcellularLocation>
</comment>
<keyword evidence="7 15" id="KW-0256">Endoplasmic reticulum</keyword>
<evidence type="ECO:0000256" key="15">
    <source>
        <dbReference type="RuleBase" id="RU364034"/>
    </source>
</evidence>
<keyword evidence="6 17" id="KW-0378">Hydrolase</keyword>
<name>A0A2P6Q0U4_ROSCH</name>
<proteinExistence type="inferred from homology"/>
<dbReference type="InterPro" id="IPR036891">
    <property type="entry name" value="Signal_recog_part_SRP54_M_sf"/>
</dbReference>
<keyword evidence="11 15" id="KW-0687">Ribonucleoprotein</keyword>
<evidence type="ECO:0000256" key="5">
    <source>
        <dbReference type="ARBA" id="ARBA00022741"/>
    </source>
</evidence>
<dbReference type="PANTHER" id="PTHR11564">
    <property type="entry name" value="SIGNAL RECOGNITION PARTICLE 54K PROTEIN SRP54"/>
    <property type="match status" value="1"/>
</dbReference>
<dbReference type="OrthoDB" id="10250817at2759"/>
<dbReference type="GO" id="GO:0005829">
    <property type="term" value="C:cytosol"/>
    <property type="evidence" value="ECO:0007669"/>
    <property type="project" value="TreeGrafter"/>
</dbReference>
<evidence type="ECO:0000256" key="9">
    <source>
        <dbReference type="ARBA" id="ARBA00023134"/>
    </source>
</evidence>
<evidence type="ECO:0000256" key="2">
    <source>
        <dbReference type="ARBA" id="ARBA00004496"/>
    </source>
</evidence>
<evidence type="ECO:0000256" key="13">
    <source>
        <dbReference type="ARBA" id="ARBA00046020"/>
    </source>
</evidence>
<evidence type="ECO:0000256" key="3">
    <source>
        <dbReference type="ARBA" id="ARBA00005450"/>
    </source>
</evidence>
<dbReference type="InterPro" id="IPR027417">
    <property type="entry name" value="P-loop_NTPase"/>
</dbReference>
<comment type="similarity">
    <text evidence="3 15">Belongs to the GTP-binding SRP family. SRP54 subfamily.</text>
</comment>
<dbReference type="InterPro" id="IPR000897">
    <property type="entry name" value="SRP54_GTPase_dom"/>
</dbReference>
<comment type="caution">
    <text evidence="17">The sequence shown here is derived from an EMBL/GenBank/DDBJ whole genome shotgun (WGS) entry which is preliminary data.</text>
</comment>
<evidence type="ECO:0000256" key="4">
    <source>
        <dbReference type="ARBA" id="ARBA00022490"/>
    </source>
</evidence>
<dbReference type="Pfam" id="PF02881">
    <property type="entry name" value="SRP54_N"/>
    <property type="match status" value="1"/>
</dbReference>
<dbReference type="Pfam" id="PF02978">
    <property type="entry name" value="SRP_SPB"/>
    <property type="match status" value="1"/>
</dbReference>
<dbReference type="InterPro" id="IPR042101">
    <property type="entry name" value="SRP54_N_sf"/>
</dbReference>
<dbReference type="GO" id="GO:0030942">
    <property type="term" value="F:endoplasmic reticulum signal peptide binding"/>
    <property type="evidence" value="ECO:0007669"/>
    <property type="project" value="TreeGrafter"/>
</dbReference>
<keyword evidence="9 15" id="KW-0342">GTP-binding</keyword>
<reference evidence="17 18" key="1">
    <citation type="journal article" date="2018" name="Nat. Genet.">
        <title>The Rosa genome provides new insights in the design of modern roses.</title>
        <authorList>
            <person name="Bendahmane M."/>
        </authorList>
    </citation>
    <scope>NUCLEOTIDE SEQUENCE [LARGE SCALE GENOMIC DNA]</scope>
    <source>
        <strain evidence="18">cv. Old Blush</strain>
    </source>
</reference>
<dbReference type="SMART" id="SM00382">
    <property type="entry name" value="AAA"/>
    <property type="match status" value="1"/>
</dbReference>
<comment type="function">
    <text evidence="13 15">Component of the signal recognition particle (SRP) complex, a ribonucleoprotein complex that mediates the cotranslational targeting of secretory and membrane proteins to the endoplasmic reticulum (ER). As part of the SRP complex, associates with the SRP receptor (SR) component SRPRA to target secretory proteins to the endoplasmic reticulum membrane. Binds to the signal sequence of presecretory proteins when they emerge from the ribosomes. Displays basal GTPase activity, and stimulates reciprocal GTPase activation of the SR subunit SRPRA. Forms a guanosine 5'-triphosphate (GTP)-dependent complex with the SR subunit SRPRA. SR compaction and GTPase mediated rearrangement of SR drive SRP-mediated cotranslational protein translocation into the ER. Requires the presence of SRP9/SRP14 and/or SRP19 to stably interact with RNA.</text>
</comment>
<feature type="domain" description="SRP54-type proteins GTP-binding" evidence="16">
    <location>
        <begin position="269"/>
        <end position="282"/>
    </location>
</feature>
<dbReference type="SMART" id="SM00962">
    <property type="entry name" value="SRP54"/>
    <property type="match status" value="1"/>
</dbReference>
<comment type="catalytic activity">
    <reaction evidence="14">
        <text>GTP + H2O = GDP + phosphate + H(+)</text>
        <dbReference type="Rhea" id="RHEA:19669"/>
        <dbReference type="ChEBI" id="CHEBI:15377"/>
        <dbReference type="ChEBI" id="CHEBI:15378"/>
        <dbReference type="ChEBI" id="CHEBI:37565"/>
        <dbReference type="ChEBI" id="CHEBI:43474"/>
        <dbReference type="ChEBI" id="CHEBI:58189"/>
        <dbReference type="EC" id="3.6.5.4"/>
    </reaction>
    <physiologicalReaction direction="left-to-right" evidence="14">
        <dbReference type="Rhea" id="RHEA:19670"/>
    </physiologicalReaction>
</comment>
<dbReference type="CDD" id="cd17875">
    <property type="entry name" value="SRP54_G"/>
    <property type="match status" value="1"/>
</dbReference>
<evidence type="ECO:0000256" key="12">
    <source>
        <dbReference type="ARBA" id="ARBA00034796"/>
    </source>
</evidence>
<evidence type="ECO:0000256" key="14">
    <source>
        <dbReference type="ARBA" id="ARBA00048157"/>
    </source>
</evidence>
<dbReference type="InterPro" id="IPR036225">
    <property type="entry name" value="SRP/SRP_N"/>
</dbReference>
<protein>
    <recommendedName>
        <fullName evidence="15">Signal recognition particle 54 kDa protein</fullName>
    </recommendedName>
</protein>
<dbReference type="Gene3D" id="1.10.260.30">
    <property type="entry name" value="Signal recognition particle, SRP54 subunit, M-domain"/>
    <property type="match status" value="1"/>
</dbReference>
<dbReference type="PROSITE" id="PS00300">
    <property type="entry name" value="SRP54"/>
    <property type="match status" value="1"/>
</dbReference>
<dbReference type="FunFam" id="1.20.120.140:FF:000001">
    <property type="entry name" value="Signal recognition particle GTPase"/>
    <property type="match status" value="1"/>
</dbReference>
<dbReference type="InterPro" id="IPR006325">
    <property type="entry name" value="SRP54_euk"/>
</dbReference>
<comment type="domain">
    <text evidence="15">The NG domain, also named G domain, is a special guanosine triphosphatase (GTPase) domain, which binds GTP and forms a guanosine 5'-triphosphate (GTP)-dependent complex with a homologous NG domain in the SRP receptor subunit SRPRA. The two NG domains undergo cooperative rearrangements upon their assembly, which culminate in the reciprocal activation of the GTPase activity of one another. SRP receptor compaction upon binding with cargo-loaded SRP and GTPase rearrangement drive SRP-mediated cotranslational protein translocation into the ER.</text>
</comment>
<keyword evidence="4 15" id="KW-0963">Cytoplasm</keyword>
<dbReference type="Proteomes" id="UP000238479">
    <property type="component" value="Chromosome 6"/>
</dbReference>
<dbReference type="Pfam" id="PF00448">
    <property type="entry name" value="SRP54"/>
    <property type="match status" value="1"/>
</dbReference>
<accession>A0A2P6Q0U4</accession>
<evidence type="ECO:0000256" key="8">
    <source>
        <dbReference type="ARBA" id="ARBA00022884"/>
    </source>
</evidence>
<dbReference type="InterPro" id="IPR004125">
    <property type="entry name" value="Signal_recog_particle_SRP54_M"/>
</dbReference>
<dbReference type="NCBIfam" id="TIGR01425">
    <property type="entry name" value="SRP54_euk"/>
    <property type="match status" value="1"/>
</dbReference>
<dbReference type="GO" id="GO:0005783">
    <property type="term" value="C:endoplasmic reticulum"/>
    <property type="evidence" value="ECO:0007669"/>
    <property type="project" value="UniProtKB-SubCell"/>
</dbReference>
<keyword evidence="18" id="KW-1185">Reference proteome</keyword>
<dbReference type="EMBL" id="PDCK01000044">
    <property type="protein sequence ID" value="PRQ27795.1"/>
    <property type="molecule type" value="Genomic_DNA"/>
</dbReference>
<evidence type="ECO:0000256" key="1">
    <source>
        <dbReference type="ARBA" id="ARBA00004240"/>
    </source>
</evidence>
<dbReference type="SUPFAM" id="SSF47364">
    <property type="entry name" value="Domain of the SRP/SRP receptor G-proteins"/>
    <property type="match status" value="1"/>
</dbReference>
<comment type="subunit">
    <text evidence="12 15">Component of a signal recognition particle (SRP) complex that consists of a 7SL RNA molecule of 300 nucleotides and six protein subunits: SRP72, SRP68, SRP54, SRP19, SRP14 and SRP9.</text>
</comment>
<dbReference type="FunFam" id="1.10.260.30:FF:000004">
    <property type="entry name" value="Signal recognition particle 54 kDa protein"/>
    <property type="match status" value="1"/>
</dbReference>
<dbReference type="Gramene" id="PRQ27795">
    <property type="protein sequence ID" value="PRQ27795"/>
    <property type="gene ID" value="RchiOBHm_Chr6g0309101"/>
</dbReference>
<dbReference type="OMA" id="MTIFVMD"/>
<evidence type="ECO:0000313" key="17">
    <source>
        <dbReference type="EMBL" id="PRQ27795.1"/>
    </source>
</evidence>
<dbReference type="Gene3D" id="3.40.50.300">
    <property type="entry name" value="P-loop containing nucleotide triphosphate hydrolases"/>
    <property type="match status" value="1"/>
</dbReference>
<dbReference type="FunFam" id="3.40.50.300:FF:000022">
    <property type="entry name" value="Signal recognition particle 54 kDa subunit"/>
    <property type="match status" value="1"/>
</dbReference>
<dbReference type="GO" id="GO:0005786">
    <property type="term" value="C:signal recognition particle, endoplasmic reticulum targeting"/>
    <property type="evidence" value="ECO:0007669"/>
    <property type="project" value="UniProtKB-UniRule"/>
</dbReference>
<sequence>MVLAELGGSISRALQQMSNATVIDEKVLNECLNEITRALLQSDVQFKLVRDMQTNIKKIVNLEDLAAGHNKRRIIQNAIFNELCKMLDPGKPSFTPKKGKPSVVMFVGLQGSGKTTTCTKYAYYHQKKGWKPALVCADTFRAGAFDQLKQNATKAKIPFYGSYMESDPVKIAVEGVETFKKENCDLIIVDTSGRHKQEAALFEEMRQVAEATKPDLVVFVMDSSIGQAAFDQALAFKQSAAVGAVIVTKMDGHAKGGGALSAVAATKSPVIFIGTGEHMDEFEGFDVKAFVSRLLGMGDWSGFMDKIQEVVPKLDNQPELLQKLSEGTFTLRIMYEQFQNLLQMGPLSQLTSMLPGAELMPKGNDKESQAKIKRYMTMMDSMTNEELDSTNTKIITESRIVRIARGSGRLVREVMEMFEEYKRLAKIWSKMKGIKIPKKGGISPLNQNFNAQQMSKVLPPQMLKQIGGMGGLQNLMKQMGSMGSAKEMMGMLGGGDK</sequence>
<dbReference type="GO" id="GO:0008312">
    <property type="term" value="F:7S RNA binding"/>
    <property type="evidence" value="ECO:0007669"/>
    <property type="project" value="UniProtKB-UniRule"/>
</dbReference>
<dbReference type="GO" id="GO:0003924">
    <property type="term" value="F:GTPase activity"/>
    <property type="evidence" value="ECO:0007669"/>
    <property type="project" value="UniProtKB-UniRule"/>
</dbReference>
<comment type="domain">
    <text evidence="15">The M domain binds the 7SL RNA in presence of SRP19 and binds the signal sequence of presecretory proteins.</text>
</comment>
<dbReference type="HAMAP" id="MF_00306">
    <property type="entry name" value="SRP54"/>
    <property type="match status" value="1"/>
</dbReference>
<evidence type="ECO:0000256" key="7">
    <source>
        <dbReference type="ARBA" id="ARBA00022824"/>
    </source>
</evidence>
<dbReference type="GO" id="GO:0005525">
    <property type="term" value="F:GTP binding"/>
    <property type="evidence" value="ECO:0007669"/>
    <property type="project" value="UniProtKB-UniRule"/>
</dbReference>
<dbReference type="AlphaFoldDB" id="A0A2P6Q0U4"/>
<dbReference type="SUPFAM" id="SSF52540">
    <property type="entry name" value="P-loop containing nucleoside triphosphate hydrolases"/>
    <property type="match status" value="1"/>
</dbReference>
<dbReference type="SMART" id="SM00963">
    <property type="entry name" value="SRP54_N"/>
    <property type="match status" value="1"/>
</dbReference>
<gene>
    <name evidence="17" type="ORF">RchiOBHm_Chr6g0309101</name>
</gene>
<dbReference type="InterPro" id="IPR022941">
    <property type="entry name" value="SRP54"/>
</dbReference>
<keyword evidence="10 15" id="KW-0733">Signal recognition particle</keyword>
<evidence type="ECO:0000256" key="6">
    <source>
        <dbReference type="ARBA" id="ARBA00022801"/>
    </source>
</evidence>
<dbReference type="STRING" id="74649.A0A2P6Q0U4"/>
<keyword evidence="5 15" id="KW-0547">Nucleotide-binding</keyword>
<evidence type="ECO:0000259" key="16">
    <source>
        <dbReference type="PROSITE" id="PS00300"/>
    </source>
</evidence>
<dbReference type="PANTHER" id="PTHR11564:SF5">
    <property type="entry name" value="SIGNAL RECOGNITION PARTICLE SUBUNIT SRP54"/>
    <property type="match status" value="1"/>
</dbReference>
<dbReference type="SUPFAM" id="SSF47446">
    <property type="entry name" value="Signal peptide-binding domain"/>
    <property type="match status" value="1"/>
</dbReference>
<dbReference type="Gene3D" id="1.20.120.140">
    <property type="entry name" value="Signal recognition particle SRP54, nucleotide-binding domain"/>
    <property type="match status" value="1"/>
</dbReference>
<evidence type="ECO:0000256" key="11">
    <source>
        <dbReference type="ARBA" id="ARBA00023274"/>
    </source>
</evidence>
<keyword evidence="8 15" id="KW-0694">RNA-binding</keyword>
<evidence type="ECO:0000313" key="18">
    <source>
        <dbReference type="Proteomes" id="UP000238479"/>
    </source>
</evidence>
<evidence type="ECO:0000256" key="10">
    <source>
        <dbReference type="ARBA" id="ARBA00023135"/>
    </source>
</evidence>